<dbReference type="PANTHER" id="PTHR43849:SF2">
    <property type="entry name" value="BLL3936 PROTEIN"/>
    <property type="match status" value="1"/>
</dbReference>
<evidence type="ECO:0000313" key="4">
    <source>
        <dbReference type="EMBL" id="PHP27709.1"/>
    </source>
</evidence>
<name>A0A2G1MG22_9RHOB</name>
<feature type="transmembrane region" description="Helical" evidence="2">
    <location>
        <begin position="364"/>
        <end position="386"/>
    </location>
</feature>
<comment type="subcellular location">
    <subcellularLocation>
        <location evidence="1">Cell inner membrane</location>
        <topology evidence="1">Multi-pass membrane protein</topology>
    </subcellularLocation>
</comment>
<feature type="transmembrane region" description="Helical" evidence="2">
    <location>
        <begin position="616"/>
        <end position="643"/>
    </location>
</feature>
<keyword evidence="1" id="KW-1003">Cell membrane</keyword>
<keyword evidence="1" id="KW-0813">Transport</keyword>
<evidence type="ECO:0000256" key="2">
    <source>
        <dbReference type="SAM" id="Phobius"/>
    </source>
</evidence>
<dbReference type="GO" id="GO:0005886">
    <property type="term" value="C:plasma membrane"/>
    <property type="evidence" value="ECO:0007669"/>
    <property type="project" value="UniProtKB-SubCell"/>
</dbReference>
<feature type="transmembrane region" description="Helical" evidence="2">
    <location>
        <begin position="319"/>
        <end position="343"/>
    </location>
</feature>
<comment type="function">
    <text evidence="1">Part of the tripartite ATP-independent periplasmic (TRAP) transport system.</text>
</comment>
<dbReference type="InterPro" id="IPR011853">
    <property type="entry name" value="TRAP_DctM-Dct_fused"/>
</dbReference>
<feature type="transmembrane region" description="Helical" evidence="2">
    <location>
        <begin position="551"/>
        <end position="570"/>
    </location>
</feature>
<feature type="transmembrane region" description="Helical" evidence="2">
    <location>
        <begin position="515"/>
        <end position="539"/>
    </location>
</feature>
<dbReference type="GO" id="GO:0022857">
    <property type="term" value="F:transmembrane transporter activity"/>
    <property type="evidence" value="ECO:0007669"/>
    <property type="project" value="UniProtKB-UniRule"/>
</dbReference>
<feature type="transmembrane region" description="Helical" evidence="2">
    <location>
        <begin position="422"/>
        <end position="445"/>
    </location>
</feature>
<feature type="transmembrane region" description="Helical" evidence="2">
    <location>
        <begin position="197"/>
        <end position="219"/>
    </location>
</feature>
<gene>
    <name evidence="4" type="ORF">CJ301_09955</name>
</gene>
<keyword evidence="1" id="KW-0997">Cell inner membrane</keyword>
<feature type="domain" description="TRAP C4-dicarboxylate transport system permease DctM subunit" evidence="3">
    <location>
        <begin position="140"/>
        <end position="573"/>
    </location>
</feature>
<feature type="transmembrane region" description="Helical" evidence="2">
    <location>
        <begin position="20"/>
        <end position="43"/>
    </location>
</feature>
<dbReference type="Pfam" id="PF06808">
    <property type="entry name" value="DctM"/>
    <property type="match status" value="1"/>
</dbReference>
<dbReference type="Proteomes" id="UP000221860">
    <property type="component" value="Unassembled WGS sequence"/>
</dbReference>
<organism evidence="4 5">
    <name type="scientific">Limimaricola cinnabarinus</name>
    <dbReference type="NCBI Taxonomy" id="1125964"/>
    <lineage>
        <taxon>Bacteria</taxon>
        <taxon>Pseudomonadati</taxon>
        <taxon>Pseudomonadota</taxon>
        <taxon>Alphaproteobacteria</taxon>
        <taxon>Rhodobacterales</taxon>
        <taxon>Paracoccaceae</taxon>
        <taxon>Limimaricola</taxon>
    </lineage>
</organism>
<evidence type="ECO:0000313" key="5">
    <source>
        <dbReference type="Proteomes" id="UP000221860"/>
    </source>
</evidence>
<comment type="caution">
    <text evidence="4">The sequence shown here is derived from an EMBL/GenBank/DDBJ whole genome shotgun (WGS) entry which is preliminary data.</text>
</comment>
<dbReference type="AlphaFoldDB" id="A0A2G1MG22"/>
<keyword evidence="5" id="KW-1185">Reference proteome</keyword>
<reference evidence="4 5" key="1">
    <citation type="submission" date="2017-08" db="EMBL/GenBank/DDBJ databases">
        <title>Draft Genome Sequence of Loktanella cinnabarina Strain XM1, Isolated from Coastal Surface Water.</title>
        <authorList>
            <person name="Ma R."/>
            <person name="Wang J."/>
            <person name="Wang Q."/>
            <person name="Ma Z."/>
            <person name="Li J."/>
            <person name="Chen L."/>
        </authorList>
    </citation>
    <scope>NUCLEOTIDE SEQUENCE [LARGE SCALE GENOMIC DNA]</scope>
    <source>
        <strain evidence="4 5">XM1</strain>
    </source>
</reference>
<feature type="transmembrane region" description="Helical" evidence="2">
    <location>
        <begin position="49"/>
        <end position="66"/>
    </location>
</feature>
<proteinExistence type="predicted"/>
<evidence type="ECO:0000259" key="3">
    <source>
        <dbReference type="Pfam" id="PF06808"/>
    </source>
</evidence>
<feature type="transmembrane region" description="Helical" evidence="2">
    <location>
        <begin position="392"/>
        <end position="410"/>
    </location>
</feature>
<dbReference type="OrthoDB" id="9759894at2"/>
<dbReference type="InterPro" id="IPR010656">
    <property type="entry name" value="DctM"/>
</dbReference>
<feature type="transmembrane region" description="Helical" evidence="2">
    <location>
        <begin position="465"/>
        <end position="482"/>
    </location>
</feature>
<dbReference type="NCBIfam" id="TIGR02123">
    <property type="entry name" value="TRAP_fused"/>
    <property type="match status" value="1"/>
</dbReference>
<keyword evidence="2" id="KW-0472">Membrane</keyword>
<keyword evidence="2" id="KW-0812">Transmembrane</keyword>
<feature type="transmembrane region" description="Helical" evidence="2">
    <location>
        <begin position="576"/>
        <end position="595"/>
    </location>
</feature>
<feature type="transmembrane region" description="Helical" evidence="2">
    <location>
        <begin position="149"/>
        <end position="167"/>
    </location>
</feature>
<feature type="transmembrane region" description="Helical" evidence="2">
    <location>
        <begin position="489"/>
        <end position="509"/>
    </location>
</feature>
<keyword evidence="2" id="KW-1133">Transmembrane helix</keyword>
<evidence type="ECO:0000256" key="1">
    <source>
        <dbReference type="RuleBase" id="RU369079"/>
    </source>
</evidence>
<dbReference type="EMBL" id="NQWH01000012">
    <property type="protein sequence ID" value="PHP27709.1"/>
    <property type="molecule type" value="Genomic_DNA"/>
</dbReference>
<protein>
    <recommendedName>
        <fullName evidence="3">TRAP C4-dicarboxylate transport system permease DctM subunit domain-containing protein</fullName>
    </recommendedName>
</protein>
<accession>A0A2G1MG22</accession>
<dbReference type="PANTHER" id="PTHR43849">
    <property type="entry name" value="BLL3936 PROTEIN"/>
    <property type="match status" value="1"/>
</dbReference>
<sequence>MKGRSVMTVQSPALGAFSRVLFIAGTLACLGLGVIALYTSGLGLLDPKLHRAGGFALALVAGVAAARRKRLDTVRTDRDLGRDAPPPRHGAELLHAVIDIAMLLAGLWSIWSFLQVQTLMETALYDVSTRDAWPALAGLAVFLELCRRLWGWGLFSVGALAVLYLLFGQDLPGILAHSGFGLDEVAENLWYNTNKGVFGSITNIVLATVFIFIIFGALLEGTGAGDTLLKFAFLATRRTRGGPAHAAILASSLFGTMSGSTVANIVGTGTFTIPTIKKRGFSPTFAAGIEATASSGGQIMPPIMGAAALVMADLTGAGYLNIIIAALVPALFYYFSLFCAVTVEARRQGIEVQPLKTEDRITRIDLINSVLFLGPIATVIAALLMGLSTSSAGFYATVILVALSVINPEVRRDPMRLWRSFIGGSAAGASLLIAIAAIGILVGSLDSTGLGLKLANVIGAIRGDSLFSALLVAMIGALVLGMGMPTLPAYLIIILVMGPAIQALGLSMLTAHMFVFYYGVASSLTPPVAIAAYAAAPIAGANPLMTALMSFRLGMAKFIIPFIFVYYPTLLIVEEFHLGAFVWIVLRSGLCIWLFSSALSAHDRGRLTAVEVGLRFVAAFMCLIASPAIHLPAIAAGVALILFDLRRVPAPTPYKEAR</sequence>